<evidence type="ECO:0000256" key="1">
    <source>
        <dbReference type="SAM" id="MobiDB-lite"/>
    </source>
</evidence>
<gene>
    <name evidence="2" type="ORF">M9458_048859</name>
</gene>
<accession>A0ABD0N173</accession>
<feature type="compositionally biased region" description="Acidic residues" evidence="1">
    <location>
        <begin position="62"/>
        <end position="72"/>
    </location>
</feature>
<evidence type="ECO:0000313" key="3">
    <source>
        <dbReference type="Proteomes" id="UP001529510"/>
    </source>
</evidence>
<feature type="non-terminal residue" evidence="2">
    <location>
        <position position="72"/>
    </location>
</feature>
<dbReference type="EMBL" id="JAMKFB020000025">
    <property type="protein sequence ID" value="KAL0154596.1"/>
    <property type="molecule type" value="Genomic_DNA"/>
</dbReference>
<feature type="compositionally biased region" description="Polar residues" evidence="1">
    <location>
        <begin position="21"/>
        <end position="38"/>
    </location>
</feature>
<feature type="compositionally biased region" description="Basic and acidic residues" evidence="1">
    <location>
        <begin position="1"/>
        <end position="10"/>
    </location>
</feature>
<reference evidence="2 3" key="1">
    <citation type="submission" date="2024-05" db="EMBL/GenBank/DDBJ databases">
        <title>Genome sequencing and assembly of Indian major carp, Cirrhinus mrigala (Hamilton, 1822).</title>
        <authorList>
            <person name="Mohindra V."/>
            <person name="Chowdhury L.M."/>
            <person name="Lal K."/>
            <person name="Jena J.K."/>
        </authorList>
    </citation>
    <scope>NUCLEOTIDE SEQUENCE [LARGE SCALE GENOMIC DNA]</scope>
    <source>
        <strain evidence="2">CM1030</strain>
        <tissue evidence="2">Blood</tissue>
    </source>
</reference>
<protein>
    <submittedName>
        <fullName evidence="2">Uncharacterized protein</fullName>
    </submittedName>
</protein>
<comment type="caution">
    <text evidence="2">The sequence shown here is derived from an EMBL/GenBank/DDBJ whole genome shotgun (WGS) entry which is preliminary data.</text>
</comment>
<name>A0ABD0N173_CIRMR</name>
<organism evidence="2 3">
    <name type="scientific">Cirrhinus mrigala</name>
    <name type="common">Mrigala</name>
    <dbReference type="NCBI Taxonomy" id="683832"/>
    <lineage>
        <taxon>Eukaryota</taxon>
        <taxon>Metazoa</taxon>
        <taxon>Chordata</taxon>
        <taxon>Craniata</taxon>
        <taxon>Vertebrata</taxon>
        <taxon>Euteleostomi</taxon>
        <taxon>Actinopterygii</taxon>
        <taxon>Neopterygii</taxon>
        <taxon>Teleostei</taxon>
        <taxon>Ostariophysi</taxon>
        <taxon>Cypriniformes</taxon>
        <taxon>Cyprinidae</taxon>
        <taxon>Labeoninae</taxon>
        <taxon>Labeonini</taxon>
        <taxon>Cirrhinus</taxon>
    </lineage>
</organism>
<dbReference type="Proteomes" id="UP001529510">
    <property type="component" value="Unassembled WGS sequence"/>
</dbReference>
<evidence type="ECO:0000313" key="2">
    <source>
        <dbReference type="EMBL" id="KAL0154596.1"/>
    </source>
</evidence>
<sequence>DRRKLTRGETVDSSGPFCHPQSLTRCHTISQDLTQHSLQDPCDPKPSPEPQQPNGDSALGGDVEEEDAQSRE</sequence>
<proteinExistence type="predicted"/>
<feature type="region of interest" description="Disordered" evidence="1">
    <location>
        <begin position="1"/>
        <end position="72"/>
    </location>
</feature>
<dbReference type="AlphaFoldDB" id="A0ABD0N173"/>
<keyword evidence="3" id="KW-1185">Reference proteome</keyword>
<feature type="non-terminal residue" evidence="2">
    <location>
        <position position="1"/>
    </location>
</feature>